<keyword evidence="2" id="KW-1185">Reference proteome</keyword>
<name>A0ABX2EY89_9PSEU</name>
<evidence type="ECO:0000313" key="1">
    <source>
        <dbReference type="EMBL" id="NRN63677.1"/>
    </source>
</evidence>
<gene>
    <name evidence="1" type="ORF">GC106_8780</name>
</gene>
<evidence type="ECO:0008006" key="3">
    <source>
        <dbReference type="Google" id="ProtNLM"/>
    </source>
</evidence>
<proteinExistence type="predicted"/>
<protein>
    <recommendedName>
        <fullName evidence="3">ANTAR domain-containing protein</fullName>
    </recommendedName>
</protein>
<sequence>MDYLPDLVAAQCERAWKSELAYERLAEQAGIGPEHAGHLLRFAVQRIAEGTTTTLDPYALASEWVSKR</sequence>
<comment type="caution">
    <text evidence="1">The sequence shown here is derived from an EMBL/GenBank/DDBJ whole genome shotgun (WGS) entry which is preliminary data.</text>
</comment>
<evidence type="ECO:0000313" key="2">
    <source>
        <dbReference type="Proteomes" id="UP000763557"/>
    </source>
</evidence>
<dbReference type="EMBL" id="JAAATY010000002">
    <property type="protein sequence ID" value="NRN63677.1"/>
    <property type="molecule type" value="Genomic_DNA"/>
</dbReference>
<organism evidence="1 2">
    <name type="scientific">Kibdelosporangium persicum</name>
    <dbReference type="NCBI Taxonomy" id="2698649"/>
    <lineage>
        <taxon>Bacteria</taxon>
        <taxon>Bacillati</taxon>
        <taxon>Actinomycetota</taxon>
        <taxon>Actinomycetes</taxon>
        <taxon>Pseudonocardiales</taxon>
        <taxon>Pseudonocardiaceae</taxon>
        <taxon>Kibdelosporangium</taxon>
    </lineage>
</organism>
<reference evidence="1 2" key="1">
    <citation type="submission" date="2020-01" db="EMBL/GenBank/DDBJ databases">
        <title>Kibdelosporangium persica a novel Actinomycetes from a hot desert in Iran.</title>
        <authorList>
            <person name="Safaei N."/>
            <person name="Zaburannyi N."/>
            <person name="Mueller R."/>
            <person name="Wink J."/>
        </authorList>
    </citation>
    <scope>NUCLEOTIDE SEQUENCE [LARGE SCALE GENOMIC DNA]</scope>
    <source>
        <strain evidence="1 2">4NS15</strain>
    </source>
</reference>
<dbReference type="RefSeq" id="WP_173124764.1">
    <property type="nucleotide sequence ID" value="NZ_CBCSGW010000006.1"/>
</dbReference>
<accession>A0ABX2EY89</accession>
<dbReference type="Proteomes" id="UP000763557">
    <property type="component" value="Unassembled WGS sequence"/>
</dbReference>